<dbReference type="PROSITE" id="PS50878">
    <property type="entry name" value="RT_POL"/>
    <property type="match status" value="1"/>
</dbReference>
<dbReference type="InterPro" id="IPR005135">
    <property type="entry name" value="Endo/exonuclease/phosphatase"/>
</dbReference>
<dbReference type="InterPro" id="IPR043502">
    <property type="entry name" value="DNA/RNA_pol_sf"/>
</dbReference>
<feature type="coiled-coil region" evidence="1">
    <location>
        <begin position="84"/>
        <end position="118"/>
    </location>
</feature>
<dbReference type="InterPro" id="IPR000477">
    <property type="entry name" value="RT_dom"/>
</dbReference>
<dbReference type="EMBL" id="JAPXFL010000004">
    <property type="protein sequence ID" value="KAK9507809.1"/>
    <property type="molecule type" value="Genomic_DNA"/>
</dbReference>
<proteinExistence type="predicted"/>
<dbReference type="Proteomes" id="UP001461498">
    <property type="component" value="Unassembled WGS sequence"/>
</dbReference>
<dbReference type="CDD" id="cd01650">
    <property type="entry name" value="RT_nLTR_like"/>
    <property type="match status" value="1"/>
</dbReference>
<feature type="domain" description="Reverse transcriptase" evidence="2">
    <location>
        <begin position="794"/>
        <end position="1063"/>
    </location>
</feature>
<sequence length="1217" mass="139279">MCLKAKTFKNILQEDELGDFLFSLEFILMSLNKKIIEIQSFEVAINDKDSTICDLSKQLTFQKTNFNQSIELHDELDHELKNEITLLQNKNSDLNYHIESLNNEIIRGKELITMLQEDIKKFSASNIIKRSTYIQTEDITKYAASQIVSNNPNNDNGDYNPDNMNTNSLTLTSENSSAINEISNLTISNNSLTPTSVLNGRKITIFRDQYFKNLGNDIRRRCPSCIQVEENIKTDASLNQFATDVFTNIKRLNKNDCFIFGVGADSLRRTNGYPYVRELKYVKFENNINNMRHLSNDYNKVEFDNLNILHHNVCSIRNKLESLEVFINEHNIDIICLTEHWLSTSELPYYNIKDYYKCSSYERKQFKGGGVMLLARSNLVLLDVTEIKYLSIDKHFECSAGKLILDNNINLYILVLYRSPDGDLDIFFNNLLICIELITSFKKFKNLVVCGDMNINFLTESTAKTRLCDIIHSFNIKFTIFEPTRKSNSANTAIDYVCTNVGTDDYFCRNIDSGLSDHSCQIFTWRYVIPVNKGNLRFKRIVNMDNINLLFELLQRENWTYVLDETISFNTRFNNFIQIIDYYCNIAFPIRKESKNTKCPSKSWITNGIRKSSARLKELYLNKINGNEFDREFYNNYKRIYRRVLKAAKRLANDRYLLNSSSKPRAMWNIINNITSANCSQRSPNIDLEVDGTVYSCPQKVSNIFNKVFTSLTHKLDSKTDIREVDSDTNNSSTKCIQTNLNSLFLSPASESELIKVINSLPSSKSTTAGACSTYLLKQISLAIVKPLASLVNESMTLGCFPDCLKTSVVIPIHKKGSKLDACNYRPISILSNFSKVLERIFFSRISSFLNSHSLLYKNQHGFRSDHSTTTAITALLNLIYKDLNDHKYTVGLFLDLSKAFDSVPHDLLFEKLNLYGIRGLALKWLSSYLSDRYQMVLVNGVNSNKLPVTKGVPQGSTLGPLLFLIYINDLGTTINANDSSLILYADDATLYVSDTDHDSLSHKVTSSLNRINQWLQNNHLTLNADKSHYVLFSSSNKSTNPVPNIALSLIGKSSVSFLGLKINQTLSWHDEVDNVCNRVAPLCFAFRRLSGEVNISTLLTLYHAKFASVVSYGILFWGSSHELNRVFKIQKRIVRIICYIILDLRNYCGMNKLCLIKLFYLPFQVSIVNENSERLAHLKQRYKNYSLIVIYLTREKSAVQPPPDEFLQTNCGEFGN</sequence>
<reference evidence="3 4" key="1">
    <citation type="submission" date="2022-12" db="EMBL/GenBank/DDBJ databases">
        <title>Chromosome-level genome assembly of true bugs.</title>
        <authorList>
            <person name="Ma L."/>
            <person name="Li H."/>
        </authorList>
    </citation>
    <scope>NUCLEOTIDE SEQUENCE [LARGE SCALE GENOMIC DNA]</scope>
    <source>
        <strain evidence="3">Lab_2022b</strain>
    </source>
</reference>
<protein>
    <recommendedName>
        <fullName evidence="2">Reverse transcriptase domain-containing protein</fullName>
    </recommendedName>
</protein>
<dbReference type="PANTHER" id="PTHR33332">
    <property type="entry name" value="REVERSE TRANSCRIPTASE DOMAIN-CONTAINING PROTEIN"/>
    <property type="match status" value="1"/>
</dbReference>
<dbReference type="Pfam" id="PF00078">
    <property type="entry name" value="RVT_1"/>
    <property type="match status" value="1"/>
</dbReference>
<keyword evidence="4" id="KW-1185">Reference proteome</keyword>
<name>A0AAW1DCL1_9HEMI</name>
<evidence type="ECO:0000259" key="2">
    <source>
        <dbReference type="PROSITE" id="PS50878"/>
    </source>
</evidence>
<dbReference type="GO" id="GO:0003824">
    <property type="term" value="F:catalytic activity"/>
    <property type="evidence" value="ECO:0007669"/>
    <property type="project" value="InterPro"/>
</dbReference>
<dbReference type="GO" id="GO:0071897">
    <property type="term" value="P:DNA biosynthetic process"/>
    <property type="evidence" value="ECO:0007669"/>
    <property type="project" value="UniProtKB-ARBA"/>
</dbReference>
<dbReference type="Pfam" id="PF03372">
    <property type="entry name" value="Exo_endo_phos"/>
    <property type="match status" value="1"/>
</dbReference>
<dbReference type="SUPFAM" id="SSF56219">
    <property type="entry name" value="DNase I-like"/>
    <property type="match status" value="1"/>
</dbReference>
<dbReference type="SUPFAM" id="SSF56672">
    <property type="entry name" value="DNA/RNA polymerases"/>
    <property type="match status" value="1"/>
</dbReference>
<keyword evidence="1" id="KW-0175">Coiled coil</keyword>
<dbReference type="Gene3D" id="3.60.10.10">
    <property type="entry name" value="Endonuclease/exonuclease/phosphatase"/>
    <property type="match status" value="1"/>
</dbReference>
<evidence type="ECO:0000256" key="1">
    <source>
        <dbReference type="SAM" id="Coils"/>
    </source>
</evidence>
<organism evidence="3 4">
    <name type="scientific">Rhynocoris fuscipes</name>
    <dbReference type="NCBI Taxonomy" id="488301"/>
    <lineage>
        <taxon>Eukaryota</taxon>
        <taxon>Metazoa</taxon>
        <taxon>Ecdysozoa</taxon>
        <taxon>Arthropoda</taxon>
        <taxon>Hexapoda</taxon>
        <taxon>Insecta</taxon>
        <taxon>Pterygota</taxon>
        <taxon>Neoptera</taxon>
        <taxon>Paraneoptera</taxon>
        <taxon>Hemiptera</taxon>
        <taxon>Heteroptera</taxon>
        <taxon>Panheteroptera</taxon>
        <taxon>Cimicomorpha</taxon>
        <taxon>Reduviidae</taxon>
        <taxon>Harpactorinae</taxon>
        <taxon>Harpactorini</taxon>
        <taxon>Rhynocoris</taxon>
    </lineage>
</organism>
<dbReference type="AlphaFoldDB" id="A0AAW1DCL1"/>
<evidence type="ECO:0000313" key="3">
    <source>
        <dbReference type="EMBL" id="KAK9507809.1"/>
    </source>
</evidence>
<accession>A0AAW1DCL1</accession>
<comment type="caution">
    <text evidence="3">The sequence shown here is derived from an EMBL/GenBank/DDBJ whole genome shotgun (WGS) entry which is preliminary data.</text>
</comment>
<dbReference type="InterPro" id="IPR036691">
    <property type="entry name" value="Endo/exonu/phosph_ase_sf"/>
</dbReference>
<gene>
    <name evidence="3" type="ORF">O3M35_007583</name>
</gene>
<evidence type="ECO:0000313" key="4">
    <source>
        <dbReference type="Proteomes" id="UP001461498"/>
    </source>
</evidence>